<evidence type="ECO:0000313" key="2">
    <source>
        <dbReference type="Proteomes" id="UP000694723"/>
    </source>
</evidence>
<proteinExistence type="predicted"/>
<dbReference type="Proteomes" id="UP000694723">
    <property type="component" value="Unplaced"/>
</dbReference>
<dbReference type="AlphaFoldDB" id="A0A8D1X0C6"/>
<evidence type="ECO:0000313" key="1">
    <source>
        <dbReference type="Ensembl" id="ENSSSCP00060047630.1"/>
    </source>
</evidence>
<dbReference type="PANTHER" id="PTHR37351">
    <property type="entry name" value="C-X-C MOTIF CHEMOKINE 17"/>
    <property type="match status" value="1"/>
</dbReference>
<protein>
    <submittedName>
        <fullName evidence="1">Uncharacterized protein</fullName>
    </submittedName>
</protein>
<dbReference type="Pfam" id="PF15211">
    <property type="entry name" value="CXCL17"/>
    <property type="match status" value="1"/>
</dbReference>
<dbReference type="InterPro" id="IPR029183">
    <property type="entry name" value="CXCL17"/>
</dbReference>
<reference evidence="1" key="1">
    <citation type="submission" date="2025-08" db="UniProtKB">
        <authorList>
            <consortium name="Ensembl"/>
        </authorList>
    </citation>
    <scope>IDENTIFICATION</scope>
</reference>
<dbReference type="PANTHER" id="PTHR37351:SF1">
    <property type="entry name" value="C-X-C MOTIF CHEMOKINE 17"/>
    <property type="match status" value="1"/>
</dbReference>
<dbReference type="Ensembl" id="ENSSSCT00060107394.1">
    <property type="protein sequence ID" value="ENSSSCP00060047630.1"/>
    <property type="gene ID" value="ENSSSCG00060077888.1"/>
</dbReference>
<organism evidence="1 2">
    <name type="scientific">Sus scrofa</name>
    <name type="common">Pig</name>
    <dbReference type="NCBI Taxonomy" id="9823"/>
    <lineage>
        <taxon>Eukaryota</taxon>
        <taxon>Metazoa</taxon>
        <taxon>Chordata</taxon>
        <taxon>Craniata</taxon>
        <taxon>Vertebrata</taxon>
        <taxon>Euteleostomi</taxon>
        <taxon>Mammalia</taxon>
        <taxon>Eutheria</taxon>
        <taxon>Laurasiatheria</taxon>
        <taxon>Artiodactyla</taxon>
        <taxon>Suina</taxon>
        <taxon>Suidae</taxon>
        <taxon>Sus</taxon>
    </lineage>
</organism>
<name>A0A8D1X0C6_PIG</name>
<accession>A0A8D1X0C6</accession>
<sequence>MWTICLGLFFIQCLEVTCFLLTGIARGHRDLRQASGKWLQEDVQECECKAETPLFQIGS</sequence>